<evidence type="ECO:0000313" key="1">
    <source>
        <dbReference type="EMBL" id="SVE15747.1"/>
    </source>
</evidence>
<dbReference type="EMBL" id="UINC01197989">
    <property type="protein sequence ID" value="SVE15747.1"/>
    <property type="molecule type" value="Genomic_DNA"/>
</dbReference>
<reference evidence="1" key="1">
    <citation type="submission" date="2018-05" db="EMBL/GenBank/DDBJ databases">
        <authorList>
            <person name="Lanie J.A."/>
            <person name="Ng W.-L."/>
            <person name="Kazmierczak K.M."/>
            <person name="Andrzejewski T.M."/>
            <person name="Davidsen T.M."/>
            <person name="Wayne K.J."/>
            <person name="Tettelin H."/>
            <person name="Glass J.I."/>
            <person name="Rusch D."/>
            <person name="Podicherti R."/>
            <person name="Tsui H.-C.T."/>
            <person name="Winkler M.E."/>
        </authorList>
    </citation>
    <scope>NUCLEOTIDE SEQUENCE</scope>
</reference>
<organism evidence="1">
    <name type="scientific">marine metagenome</name>
    <dbReference type="NCBI Taxonomy" id="408172"/>
    <lineage>
        <taxon>unclassified sequences</taxon>
        <taxon>metagenomes</taxon>
        <taxon>ecological metagenomes</taxon>
    </lineage>
</organism>
<feature type="non-terminal residue" evidence="1">
    <location>
        <position position="1"/>
    </location>
</feature>
<sequence length="22" mass="2555">NTHSAPEFYVLSTAYIEIQNQE</sequence>
<protein>
    <submittedName>
        <fullName evidence="1">Uncharacterized protein</fullName>
    </submittedName>
</protein>
<gene>
    <name evidence="1" type="ORF">METZ01_LOCUS468601</name>
</gene>
<proteinExistence type="predicted"/>
<dbReference type="AlphaFoldDB" id="A0A383B6I8"/>
<name>A0A383B6I8_9ZZZZ</name>
<accession>A0A383B6I8</accession>